<dbReference type="AlphaFoldDB" id="A0A939EVX5"/>
<name>A0A939EVX5_9BACT</name>
<dbReference type="RefSeq" id="WP_206982597.1">
    <property type="nucleotide sequence ID" value="NZ_JAFLQZ010000003.1"/>
</dbReference>
<accession>A0A939EVX5</accession>
<keyword evidence="2" id="KW-1185">Reference proteome</keyword>
<gene>
    <name evidence="1" type="ORF">J0X19_06060</name>
</gene>
<dbReference type="EMBL" id="JAFLQZ010000003">
    <property type="protein sequence ID" value="MBO0357502.1"/>
    <property type="molecule type" value="Genomic_DNA"/>
</dbReference>
<evidence type="ECO:0000313" key="2">
    <source>
        <dbReference type="Proteomes" id="UP000664144"/>
    </source>
</evidence>
<organism evidence="1 2">
    <name type="scientific">Hymenobacter telluris</name>
    <dbReference type="NCBI Taxonomy" id="2816474"/>
    <lineage>
        <taxon>Bacteria</taxon>
        <taxon>Pseudomonadati</taxon>
        <taxon>Bacteroidota</taxon>
        <taxon>Cytophagia</taxon>
        <taxon>Cytophagales</taxon>
        <taxon>Hymenobacteraceae</taxon>
        <taxon>Hymenobacter</taxon>
    </lineage>
</organism>
<comment type="caution">
    <text evidence="1">The sequence shown here is derived from an EMBL/GenBank/DDBJ whole genome shotgun (WGS) entry which is preliminary data.</text>
</comment>
<evidence type="ECO:0000313" key="1">
    <source>
        <dbReference type="EMBL" id="MBO0357502.1"/>
    </source>
</evidence>
<dbReference type="SUPFAM" id="SSF53756">
    <property type="entry name" value="UDP-Glycosyltransferase/glycogen phosphorylase"/>
    <property type="match status" value="1"/>
</dbReference>
<proteinExistence type="predicted"/>
<dbReference type="Proteomes" id="UP000664144">
    <property type="component" value="Unassembled WGS sequence"/>
</dbReference>
<reference evidence="1" key="1">
    <citation type="submission" date="2021-03" db="EMBL/GenBank/DDBJ databases">
        <authorList>
            <person name="Kim M.K."/>
        </authorList>
    </citation>
    <scope>NUCLEOTIDE SEQUENCE</scope>
    <source>
        <strain evidence="1">BT186</strain>
    </source>
</reference>
<protein>
    <submittedName>
        <fullName evidence="1">Uncharacterized protein</fullName>
    </submittedName>
</protein>
<sequence length="377" mass="41622">MKIIFLCGSLEPGRDGIGDYVRRLSGELLRAGHYASAISLYDQHVHEAYFGDQLSDSKALSVLRLPSVWKSSKRFARAEQWVNEFNPDCISLQFVPFAFHKKGLPYNMGKHLSSLGRGKKWHIMFHELWVGMDYEAPIKFRILGKAQQFIIKSLINLIQPRVIHTQTHLYQIQLSKLGATAHSLPLFGNIPVENVDSENCNSVTIADTSRSVSLVLFGNIHQSSFVQPFTDEAAAYAQTTGTSLTLVLVGRCGPEAEHWVSAWKAAGLTVEVLGEQSPSYISAILRKATFGLATTPTALIEKSGTAAAMKEHGLRVICAGRPWHPRTKISLKLPDGIVVYTPGNFKDCVALNIAPVSNENTVSFIAERLLSHLTINN</sequence>
<dbReference type="Gene3D" id="3.40.50.2000">
    <property type="entry name" value="Glycogen Phosphorylase B"/>
    <property type="match status" value="1"/>
</dbReference>